<organism evidence="1 2">
    <name type="scientific">Pelotomaculum thermopropionicum</name>
    <dbReference type="NCBI Taxonomy" id="110500"/>
    <lineage>
        <taxon>Bacteria</taxon>
        <taxon>Bacillati</taxon>
        <taxon>Bacillota</taxon>
        <taxon>Clostridia</taxon>
        <taxon>Eubacteriales</taxon>
        <taxon>Desulfotomaculaceae</taxon>
        <taxon>Pelotomaculum</taxon>
    </lineage>
</organism>
<reference evidence="2" key="1">
    <citation type="journal article" date="2015" name="MBio">
        <title>Genome-Resolved Metagenomic Analysis Reveals Roles for Candidate Phyla and Other Microbial Community Members in Biogeochemical Transformations in Oil Reservoirs.</title>
        <authorList>
            <person name="Hu P."/>
            <person name="Tom L."/>
            <person name="Singh A."/>
            <person name="Thomas B.C."/>
            <person name="Baker B.J."/>
            <person name="Piceno Y.M."/>
            <person name="Andersen G.L."/>
            <person name="Banfield J.F."/>
        </authorList>
    </citation>
    <scope>NUCLEOTIDE SEQUENCE [LARGE SCALE GENOMIC DNA]</scope>
</reference>
<dbReference type="Gene3D" id="3.40.1080.10">
    <property type="entry name" value="Glutaconate Coenzyme A-transferase"/>
    <property type="match status" value="1"/>
</dbReference>
<feature type="non-terminal residue" evidence="1">
    <location>
        <position position="93"/>
    </location>
</feature>
<protein>
    <submittedName>
        <fullName evidence="1">Acyl CoA:acetate/3-ketoacid CoA transferase, alpha subunit</fullName>
    </submittedName>
</protein>
<dbReference type="InterPro" id="IPR037171">
    <property type="entry name" value="NagB/RpiA_transferase-like"/>
</dbReference>
<sequence>MINSVNSKIKNISNLQYEEKKFEYWGPTPKEARKVMVEKSHALRDKRTSLKEAVSKYIKDGINIGIGGFVNTRVPVAIIHEIIRQGARDLTLS</sequence>
<dbReference type="InterPro" id="IPR004165">
    <property type="entry name" value="CoA_trans_fam_I"/>
</dbReference>
<dbReference type="AlphaFoldDB" id="A0A117M3Z6"/>
<gene>
    <name evidence="1" type="ORF">XD97_0274</name>
</gene>
<dbReference type="Proteomes" id="UP000054705">
    <property type="component" value="Unassembled WGS sequence"/>
</dbReference>
<dbReference type="SUPFAM" id="SSF100950">
    <property type="entry name" value="NagB/RpiA/CoA transferase-like"/>
    <property type="match status" value="1"/>
</dbReference>
<keyword evidence="1" id="KW-0808">Transferase</keyword>
<dbReference type="Pfam" id="PF01144">
    <property type="entry name" value="CoA_trans"/>
    <property type="match status" value="1"/>
</dbReference>
<proteinExistence type="predicted"/>
<comment type="caution">
    <text evidence="1">The sequence shown here is derived from an EMBL/GenBank/DDBJ whole genome shotgun (WGS) entry which is preliminary data.</text>
</comment>
<name>A0A117M3Z6_9FIRM</name>
<accession>A0A117M3Z6</accession>
<evidence type="ECO:0000313" key="2">
    <source>
        <dbReference type="Proteomes" id="UP000054705"/>
    </source>
</evidence>
<dbReference type="GO" id="GO:0008410">
    <property type="term" value="F:CoA-transferase activity"/>
    <property type="evidence" value="ECO:0007669"/>
    <property type="project" value="InterPro"/>
</dbReference>
<dbReference type="EMBL" id="LGGS01000050">
    <property type="protein sequence ID" value="KUK83066.1"/>
    <property type="molecule type" value="Genomic_DNA"/>
</dbReference>
<evidence type="ECO:0000313" key="1">
    <source>
        <dbReference type="EMBL" id="KUK83066.1"/>
    </source>
</evidence>